<dbReference type="Proteomes" id="UP001432292">
    <property type="component" value="Chromosome"/>
</dbReference>
<organism evidence="1 2">
    <name type="scientific">Streptomyces caniferus</name>
    <dbReference type="NCBI Taxonomy" id="285557"/>
    <lineage>
        <taxon>Bacteria</taxon>
        <taxon>Bacillati</taxon>
        <taxon>Actinomycetota</taxon>
        <taxon>Actinomycetes</taxon>
        <taxon>Kitasatosporales</taxon>
        <taxon>Streptomycetaceae</taxon>
        <taxon>Streptomyces</taxon>
    </lineage>
</organism>
<reference evidence="1" key="1">
    <citation type="submission" date="2022-10" db="EMBL/GenBank/DDBJ databases">
        <title>The complete genomes of actinobacterial strains from the NBC collection.</title>
        <authorList>
            <person name="Joergensen T.S."/>
            <person name="Alvarez Arevalo M."/>
            <person name="Sterndorff E.B."/>
            <person name="Faurdal D."/>
            <person name="Vuksanovic O."/>
            <person name="Mourched A.-S."/>
            <person name="Charusanti P."/>
            <person name="Shaw S."/>
            <person name="Blin K."/>
            <person name="Weber T."/>
        </authorList>
    </citation>
    <scope>NUCLEOTIDE SEQUENCE</scope>
    <source>
        <strain evidence="1">NBC_01256</strain>
    </source>
</reference>
<evidence type="ECO:0000313" key="1">
    <source>
        <dbReference type="EMBL" id="WUS25781.1"/>
    </source>
</evidence>
<proteinExistence type="predicted"/>
<keyword evidence="2" id="KW-1185">Reference proteome</keyword>
<name>A0ABZ1VRA6_9ACTN</name>
<dbReference type="EMBL" id="CP108473">
    <property type="protein sequence ID" value="WUS25781.1"/>
    <property type="molecule type" value="Genomic_DNA"/>
</dbReference>
<dbReference type="RefSeq" id="WP_328741955.1">
    <property type="nucleotide sequence ID" value="NZ_CP108073.1"/>
</dbReference>
<sequence length="40" mass="4337">MACRLAQQQLAQRCTALGRPMTNIDMNRTNAVVTTAKSTA</sequence>
<gene>
    <name evidence="1" type="ORF">OG727_27850</name>
</gene>
<protein>
    <submittedName>
        <fullName evidence="1">Uncharacterized protein</fullName>
    </submittedName>
</protein>
<evidence type="ECO:0000313" key="2">
    <source>
        <dbReference type="Proteomes" id="UP001432292"/>
    </source>
</evidence>
<accession>A0ABZ1VRA6</accession>
<dbReference type="GeneID" id="96635124"/>